<reference evidence="1" key="1">
    <citation type="submission" date="2014-11" db="EMBL/GenBank/DDBJ databases">
        <authorList>
            <person name="Amaro Gonzalez C."/>
        </authorList>
    </citation>
    <scope>NUCLEOTIDE SEQUENCE</scope>
</reference>
<name>A0A0E9PIV3_ANGAN</name>
<accession>A0A0E9PIV3</accession>
<proteinExistence type="predicted"/>
<protein>
    <submittedName>
        <fullName evidence="1">Uncharacterized protein</fullName>
    </submittedName>
</protein>
<sequence length="52" mass="6072">MFIKFRNFLTEDSITADCETFKCFGYYLGLHAALKTAWLTLLTTQDRNVTVY</sequence>
<dbReference type="AlphaFoldDB" id="A0A0E9PIV3"/>
<organism evidence="1">
    <name type="scientific">Anguilla anguilla</name>
    <name type="common">European freshwater eel</name>
    <name type="synonym">Muraena anguilla</name>
    <dbReference type="NCBI Taxonomy" id="7936"/>
    <lineage>
        <taxon>Eukaryota</taxon>
        <taxon>Metazoa</taxon>
        <taxon>Chordata</taxon>
        <taxon>Craniata</taxon>
        <taxon>Vertebrata</taxon>
        <taxon>Euteleostomi</taxon>
        <taxon>Actinopterygii</taxon>
        <taxon>Neopterygii</taxon>
        <taxon>Teleostei</taxon>
        <taxon>Anguilliformes</taxon>
        <taxon>Anguillidae</taxon>
        <taxon>Anguilla</taxon>
    </lineage>
</organism>
<reference evidence="1" key="2">
    <citation type="journal article" date="2015" name="Fish Shellfish Immunol.">
        <title>Early steps in the European eel (Anguilla anguilla)-Vibrio vulnificus interaction in the gills: Role of the RtxA13 toxin.</title>
        <authorList>
            <person name="Callol A."/>
            <person name="Pajuelo D."/>
            <person name="Ebbesson L."/>
            <person name="Teles M."/>
            <person name="MacKenzie S."/>
            <person name="Amaro C."/>
        </authorList>
    </citation>
    <scope>NUCLEOTIDE SEQUENCE</scope>
</reference>
<dbReference type="EMBL" id="GBXM01104814">
    <property type="protein sequence ID" value="JAH03763.1"/>
    <property type="molecule type" value="Transcribed_RNA"/>
</dbReference>
<evidence type="ECO:0000313" key="1">
    <source>
        <dbReference type="EMBL" id="JAH03763.1"/>
    </source>
</evidence>